<evidence type="ECO:0000256" key="1">
    <source>
        <dbReference type="SAM" id="Phobius"/>
    </source>
</evidence>
<dbReference type="EMBL" id="CP024608">
    <property type="protein sequence ID" value="ATQ77963.1"/>
    <property type="molecule type" value="Genomic_DNA"/>
</dbReference>
<name>A0A2D2DSK6_9BURK</name>
<keyword evidence="1" id="KW-0812">Transmembrane</keyword>
<gene>
    <name evidence="2" type="ORF">CR152_28250</name>
</gene>
<feature type="transmembrane region" description="Helical" evidence="1">
    <location>
        <begin position="118"/>
        <end position="138"/>
    </location>
</feature>
<evidence type="ECO:0008006" key="4">
    <source>
        <dbReference type="Google" id="ProtNLM"/>
    </source>
</evidence>
<protein>
    <recommendedName>
        <fullName evidence="4">DUF1640 domain-containing protein</fullName>
    </recommendedName>
</protein>
<accession>A0A2D2DSK6</accession>
<evidence type="ECO:0000313" key="2">
    <source>
        <dbReference type="EMBL" id="ATQ77963.1"/>
    </source>
</evidence>
<keyword evidence="3" id="KW-1185">Reference proteome</keyword>
<keyword evidence="1" id="KW-0472">Membrane</keyword>
<evidence type="ECO:0000313" key="3">
    <source>
        <dbReference type="Proteomes" id="UP000229897"/>
    </source>
</evidence>
<dbReference type="Proteomes" id="UP000229897">
    <property type="component" value="Chromosome"/>
</dbReference>
<dbReference type="AlphaFoldDB" id="A0A2D2DSK6"/>
<reference evidence="2" key="1">
    <citation type="submission" date="2017-10" db="EMBL/GenBank/DDBJ databases">
        <title>Massilia psychrophilum sp. nov., a novel purple-pigmented bacterium isolated from Tianshan glacier, Xinjiang Municipality, China.</title>
        <authorList>
            <person name="Wang H."/>
        </authorList>
    </citation>
    <scope>NUCLEOTIDE SEQUENCE [LARGE SCALE GENOMIC DNA]</scope>
    <source>
        <strain evidence="2">B2</strain>
    </source>
</reference>
<sequence>MSQVNSAGTGIVDHSIAWLTTFSKVQMMDHMEARIVKLESVTEKILDRLEAVERDVAVIRANYVTKADLAMVESSLKVSIAAVESSLKVSIAAVESSLKVSIAALEATMLKWFVRTGIALAGLSIALSGLAFAAAKYIN</sequence>
<keyword evidence="1" id="KW-1133">Transmembrane helix</keyword>
<proteinExistence type="predicted"/>
<dbReference type="KEGG" id="mass:CR152_28250"/>
<organism evidence="2 3">
    <name type="scientific">Massilia violaceinigra</name>
    <dbReference type="NCBI Taxonomy" id="2045208"/>
    <lineage>
        <taxon>Bacteria</taxon>
        <taxon>Pseudomonadati</taxon>
        <taxon>Pseudomonadota</taxon>
        <taxon>Betaproteobacteria</taxon>
        <taxon>Burkholderiales</taxon>
        <taxon>Oxalobacteraceae</taxon>
        <taxon>Telluria group</taxon>
        <taxon>Massilia</taxon>
    </lineage>
</organism>